<dbReference type="InterPro" id="IPR055356">
    <property type="entry name" value="ZP-N"/>
</dbReference>
<dbReference type="Gene3D" id="2.60.40.4100">
    <property type="entry name" value="Zona pellucida, ZP-C domain"/>
    <property type="match status" value="1"/>
</dbReference>
<dbReference type="STRING" id="44316.ENSEGOP00005019084"/>
<dbReference type="GO" id="GO:0005777">
    <property type="term" value="C:peroxisome"/>
    <property type="evidence" value="ECO:0007669"/>
    <property type="project" value="TreeGrafter"/>
</dbReference>
<keyword evidence="6" id="KW-1015">Disulfide bond</keyword>
<dbReference type="InterPro" id="IPR042490">
    <property type="entry name" value="Thio_Ohase/BAAT_N"/>
</dbReference>
<evidence type="ECO:0000256" key="5">
    <source>
        <dbReference type="ARBA" id="ARBA00022832"/>
    </source>
</evidence>
<evidence type="ECO:0000256" key="3">
    <source>
        <dbReference type="ARBA" id="ARBA00022525"/>
    </source>
</evidence>
<comment type="caution">
    <text evidence="11">The sequence shown here is derived from an EMBL/GenBank/DDBJ whole genome shotgun (WGS) entry which is preliminary data.</text>
</comment>
<evidence type="ECO:0000256" key="2">
    <source>
        <dbReference type="ARBA" id="ARBA00006538"/>
    </source>
</evidence>
<dbReference type="PANTHER" id="PTHR10824:SF18">
    <property type="entry name" value="BILE ACID-COA:AMINO ACID N-ACYLTRANSFERASE"/>
    <property type="match status" value="1"/>
</dbReference>
<feature type="domain" description="P-type" evidence="10">
    <location>
        <begin position="737"/>
        <end position="777"/>
    </location>
</feature>
<dbReference type="InterPro" id="IPR006862">
    <property type="entry name" value="Thio_Ohase/aa_AcTrfase"/>
</dbReference>
<accession>A0A3L8S5S4</accession>
<dbReference type="InterPro" id="IPR055355">
    <property type="entry name" value="ZP-C"/>
</dbReference>
<dbReference type="SUPFAM" id="SSF53474">
    <property type="entry name" value="alpha/beta-Hydrolases"/>
    <property type="match status" value="1"/>
</dbReference>
<dbReference type="GO" id="GO:0047617">
    <property type="term" value="F:fatty acyl-CoA hydrolase activity"/>
    <property type="evidence" value="ECO:0007669"/>
    <property type="project" value="TreeGrafter"/>
</dbReference>
<evidence type="ECO:0000256" key="1">
    <source>
        <dbReference type="ARBA" id="ARBA00004613"/>
    </source>
</evidence>
<dbReference type="Pfam" id="PF08840">
    <property type="entry name" value="BAAT_C"/>
    <property type="match status" value="1"/>
</dbReference>
<dbReference type="FunFam" id="2.60.40.2240:FF:000001">
    <property type="entry name" value="acyl-coenzyme A thioesterase 4"/>
    <property type="match status" value="1"/>
</dbReference>
<dbReference type="GO" id="GO:0006631">
    <property type="term" value="P:fatty acid metabolic process"/>
    <property type="evidence" value="ECO:0007669"/>
    <property type="project" value="UniProtKB-KW"/>
</dbReference>
<dbReference type="CDD" id="cd00111">
    <property type="entry name" value="Trefoil"/>
    <property type="match status" value="1"/>
</dbReference>
<evidence type="ECO:0000256" key="7">
    <source>
        <dbReference type="PROSITE-ProRule" id="PRU00779"/>
    </source>
</evidence>
<dbReference type="Pfam" id="PF04775">
    <property type="entry name" value="Bile_Hydr_Trans"/>
    <property type="match status" value="1"/>
</dbReference>
<dbReference type="InterPro" id="IPR000519">
    <property type="entry name" value="P_trefoil_dom"/>
</dbReference>
<keyword evidence="5" id="KW-0443">Lipid metabolism</keyword>
<comment type="subcellular location">
    <subcellularLocation>
        <location evidence="1">Secreted</location>
    </subcellularLocation>
</comment>
<dbReference type="AlphaFoldDB" id="A0A3L8S5S4"/>
<dbReference type="GO" id="GO:0006637">
    <property type="term" value="P:acyl-CoA metabolic process"/>
    <property type="evidence" value="ECO:0007669"/>
    <property type="project" value="TreeGrafter"/>
</dbReference>
<reference evidence="11 12" key="1">
    <citation type="journal article" date="2018" name="Proc. R. Soc. B">
        <title>A non-coding region near Follistatin controls head colour polymorphism in the Gouldian finch.</title>
        <authorList>
            <person name="Toomey M.B."/>
            <person name="Marques C.I."/>
            <person name="Andrade P."/>
            <person name="Araujo P.M."/>
            <person name="Sabatino S."/>
            <person name="Gazda M.A."/>
            <person name="Afonso S."/>
            <person name="Lopes R.J."/>
            <person name="Corbo J.C."/>
            <person name="Carneiro M."/>
        </authorList>
    </citation>
    <scope>NUCLEOTIDE SEQUENCE [LARGE SCALE GENOMIC DNA]</scope>
    <source>
        <strain evidence="11">Red01</strain>
        <tissue evidence="11">Muscle</tissue>
    </source>
</reference>
<dbReference type="EMBL" id="QUSF01000061">
    <property type="protein sequence ID" value="RLV97229.1"/>
    <property type="molecule type" value="Genomic_DNA"/>
</dbReference>
<feature type="region of interest" description="Disordered" evidence="8">
    <location>
        <begin position="53"/>
        <end position="102"/>
    </location>
</feature>
<dbReference type="FunFam" id="3.40.50.1820:FF:000024">
    <property type="entry name" value="acyl-coenzyme A thioesterase 4"/>
    <property type="match status" value="1"/>
</dbReference>
<dbReference type="Gene3D" id="2.60.40.2240">
    <property type="entry name" value="Acyl-CoA thioester hydrolase/BAAT N-terminal domain"/>
    <property type="match status" value="1"/>
</dbReference>
<comment type="similarity">
    <text evidence="2">Belongs to the C/M/P thioester hydrolase family.</text>
</comment>
<evidence type="ECO:0000256" key="6">
    <source>
        <dbReference type="ARBA" id="ARBA00023157"/>
    </source>
</evidence>
<evidence type="ECO:0000313" key="11">
    <source>
        <dbReference type="EMBL" id="RLV97229.1"/>
    </source>
</evidence>
<evidence type="ECO:0000256" key="4">
    <source>
        <dbReference type="ARBA" id="ARBA00022729"/>
    </source>
</evidence>
<dbReference type="GO" id="GO:0005576">
    <property type="term" value="C:extracellular region"/>
    <property type="evidence" value="ECO:0007669"/>
    <property type="project" value="UniProtKB-SubCell"/>
</dbReference>
<gene>
    <name evidence="11" type="ORF">DV515_00012046</name>
</gene>
<evidence type="ECO:0008006" key="13">
    <source>
        <dbReference type="Google" id="ProtNLM"/>
    </source>
</evidence>
<dbReference type="SUPFAM" id="SSF57492">
    <property type="entry name" value="Trefoil"/>
    <property type="match status" value="1"/>
</dbReference>
<dbReference type="SMART" id="SM00241">
    <property type="entry name" value="ZP"/>
    <property type="match status" value="1"/>
</dbReference>
<dbReference type="Gene3D" id="2.60.40.3210">
    <property type="entry name" value="Zona pellucida, ZP-N domain"/>
    <property type="match status" value="1"/>
</dbReference>
<name>A0A3L8S5S4_CHLGU</name>
<feature type="region of interest" description="Disordered" evidence="8">
    <location>
        <begin position="1"/>
        <end position="37"/>
    </location>
</feature>
<protein>
    <recommendedName>
        <fullName evidence="13">ZP domain-containing protein</fullName>
    </recommendedName>
</protein>
<dbReference type="Pfam" id="PF23344">
    <property type="entry name" value="ZP-N"/>
    <property type="match status" value="1"/>
</dbReference>
<keyword evidence="3" id="KW-0964">Secreted</keyword>
<dbReference type="InterPro" id="IPR014940">
    <property type="entry name" value="BAAT_C"/>
</dbReference>
<dbReference type="InterPro" id="IPR001507">
    <property type="entry name" value="ZP_dom"/>
</dbReference>
<dbReference type="OrthoDB" id="6347013at2759"/>
<dbReference type="Pfam" id="PF22821">
    <property type="entry name" value="ZP1_ZP4_Ig-like"/>
    <property type="match status" value="1"/>
</dbReference>
<organism evidence="11 12">
    <name type="scientific">Chloebia gouldiae</name>
    <name type="common">Gouldian finch</name>
    <name type="synonym">Erythrura gouldiae</name>
    <dbReference type="NCBI Taxonomy" id="44316"/>
    <lineage>
        <taxon>Eukaryota</taxon>
        <taxon>Metazoa</taxon>
        <taxon>Chordata</taxon>
        <taxon>Craniata</taxon>
        <taxon>Vertebrata</taxon>
        <taxon>Euteleostomi</taxon>
        <taxon>Archelosauria</taxon>
        <taxon>Archosauria</taxon>
        <taxon>Dinosauria</taxon>
        <taxon>Saurischia</taxon>
        <taxon>Theropoda</taxon>
        <taxon>Coelurosauria</taxon>
        <taxon>Aves</taxon>
        <taxon>Neognathae</taxon>
        <taxon>Neoaves</taxon>
        <taxon>Telluraves</taxon>
        <taxon>Australaves</taxon>
        <taxon>Passeriformes</taxon>
        <taxon>Passeroidea</taxon>
        <taxon>Passeridae</taxon>
        <taxon>Chloebia</taxon>
    </lineage>
</organism>
<keyword evidence="5" id="KW-0276">Fatty acid metabolism</keyword>
<dbReference type="Proteomes" id="UP000276834">
    <property type="component" value="Unassembled WGS sequence"/>
</dbReference>
<evidence type="ECO:0000256" key="8">
    <source>
        <dbReference type="SAM" id="MobiDB-lite"/>
    </source>
</evidence>
<sequence length="1067" mass="115783">MSHPCPGWGDATGKVRTGRNFRVRPVPGRHGVMGQEGSALDIPGLMISKDSSSLSLSRAHSPGFSQRGKRGGSSGPRGRFPGGTDVGEPVSPPRAGLGPTSLFPACRAARRGAGSTRDWGARSLDPHPALGCTMVEVTVTPQSSLADRPVQIRVRGLSPSQLVTLRAWLKDEQGECFQSRAFFRADEAGEVDPGLHAALGGSYSGVWPMGLFWFLQPDTLFRRLVKRDVAGSPFHVRLEVFNGLSMGTDPQEQPLGSCEAERWYVGPGVQRVPIHEGRVRGALFLPPGPGPFPGVIDLFGGAGGLIEFRAGLLASQGFAVLALAFFAYDDLPRVLAQLDLEYFEEAAELLLRHPKVRGPGLGVVGVSKGAEVALAMATFLPQVVATVWINGTSFLYGNPLLYKELRIPAIPYYTERVLFTEVGAMDNSAIFTDPRDPALRASAIPVEKIRGKVLFVVGEADRSFNSKLFADLALARMPPESGRILSYPGAGHLIEPPGSPLCSNSSIRGTPKPVAWGGEPQPHARAQEHSWQEILQFLELHLGATMALLQYRYDCGELGMQLLVFPSHSRTVRFKVLDEFGSHFDVANCSICLHWLNSREDGSVVFSSGYKGCHVLFKENHYVLRVQLEELLSSGLSVTSYEINMTCPKPGGSEMLPDGNREKSRDSGVLISHTGLHQLSESSLTLTGSHFTSQDHVEQVHTVGQYQPSSVLPGIQHHSSPAHSGLLSQPGMQLTREQCQVPAGRMPCVASQGRDACLQAGCCYDDMDRTTPCYYGNTATVQCLLEGHFVLVVPRGMVALPYNLDSVRLASSQAGCEPLRVSEAFVMFRFPVTHCGTTVQVIEDMLIYENQLISTIDVQGSPRGSITRDSVYILRARCIYNSSDLLPLGVEVAMPPTAAPLAMLGPLGLQLRIATDESYSSYYAVGDFPLVRVLRDPIYVEVRLLQKTDPNLVLVLHHCWASPGSHATSQPQWPILVEGCPFQGDNYRTRLIPMGPASPELPFPSHYQRFVISTFAFVEPPGMAVLEGEVTLAFLWLPGVHLLQRLRVPPGPARALPALLPAGSALT</sequence>
<dbReference type="InterPro" id="IPR042235">
    <property type="entry name" value="ZP-C_dom"/>
</dbReference>
<keyword evidence="12" id="KW-1185">Reference proteome</keyword>
<dbReference type="InterPro" id="IPR029058">
    <property type="entry name" value="AB_hydrolase_fold"/>
</dbReference>
<proteinExistence type="inferred from homology"/>
<dbReference type="Gene3D" id="3.40.50.1820">
    <property type="entry name" value="alpha/beta hydrolase"/>
    <property type="match status" value="1"/>
</dbReference>
<dbReference type="PROSITE" id="PS51448">
    <property type="entry name" value="P_TREFOIL_2"/>
    <property type="match status" value="1"/>
</dbReference>
<dbReference type="PANTHER" id="PTHR10824">
    <property type="entry name" value="ACYL-COENZYME A THIOESTERASE-RELATED"/>
    <property type="match status" value="1"/>
</dbReference>
<feature type="domain" description="ZP" evidence="9">
    <location>
        <begin position="782"/>
        <end position="1051"/>
    </location>
</feature>
<feature type="compositionally biased region" description="Gly residues" evidence="8">
    <location>
        <begin position="71"/>
        <end position="85"/>
    </location>
</feature>
<evidence type="ECO:0000259" key="10">
    <source>
        <dbReference type="PROSITE" id="PS51448"/>
    </source>
</evidence>
<dbReference type="InterPro" id="IPR054554">
    <property type="entry name" value="ZP1/4_Ig-like"/>
</dbReference>
<dbReference type="Pfam" id="PF00100">
    <property type="entry name" value="Zona_pellucida"/>
    <property type="match status" value="1"/>
</dbReference>
<evidence type="ECO:0000259" key="9">
    <source>
        <dbReference type="PROSITE" id="PS51034"/>
    </source>
</evidence>
<evidence type="ECO:0000313" key="12">
    <source>
        <dbReference type="Proteomes" id="UP000276834"/>
    </source>
</evidence>
<comment type="caution">
    <text evidence="7">Lacks conserved residue(s) required for the propagation of feature annotation.</text>
</comment>
<dbReference type="PROSITE" id="PS51034">
    <property type="entry name" value="ZP_2"/>
    <property type="match status" value="1"/>
</dbReference>
<keyword evidence="4" id="KW-0732">Signal</keyword>
<dbReference type="InterPro" id="IPR044913">
    <property type="entry name" value="P_trefoil_dom_sf"/>
</dbReference>